<evidence type="ECO:0000313" key="1">
    <source>
        <dbReference type="EMBL" id="MFB9990502.1"/>
    </source>
</evidence>
<dbReference type="EMBL" id="JBHLYR010000005">
    <property type="protein sequence ID" value="MFB9990502.1"/>
    <property type="molecule type" value="Genomic_DNA"/>
</dbReference>
<name>A0ABV6AU29_9DEIO</name>
<comment type="caution">
    <text evidence="1">The sequence shown here is derived from an EMBL/GenBank/DDBJ whole genome shotgun (WGS) entry which is preliminary data.</text>
</comment>
<organism evidence="1 2">
    <name type="scientific">Deinococcus oregonensis</name>
    <dbReference type="NCBI Taxonomy" id="1805970"/>
    <lineage>
        <taxon>Bacteria</taxon>
        <taxon>Thermotogati</taxon>
        <taxon>Deinococcota</taxon>
        <taxon>Deinococci</taxon>
        <taxon>Deinococcales</taxon>
        <taxon>Deinococcaceae</taxon>
        <taxon>Deinococcus</taxon>
    </lineage>
</organism>
<proteinExistence type="predicted"/>
<dbReference type="Proteomes" id="UP001589733">
    <property type="component" value="Unassembled WGS sequence"/>
</dbReference>
<gene>
    <name evidence="1" type="ORF">ACFFLM_00670</name>
</gene>
<keyword evidence="2" id="KW-1185">Reference proteome</keyword>
<sequence>MSPNLQRVLSFLLCILNVAPFFVRHTDQHMTAPSLTIQDLKARGWSKTMIRTLLGTHDQEQMSNKLGKRMDKPGLQIQPARVVELEATDAFVQAQERARAHARGMVKAKQSRQAWEAELVARYEALPLPGVEVRLLPVGVRPSTDPTVWQFHLDRFARWHTQHESVVARVPAAARRAAQQRMLQRYREAVDQASGWVECREPQCQCLSASMEDTG</sequence>
<accession>A0ABV6AU29</accession>
<evidence type="ECO:0000313" key="2">
    <source>
        <dbReference type="Proteomes" id="UP001589733"/>
    </source>
</evidence>
<protein>
    <submittedName>
        <fullName evidence="1">Uncharacterized protein</fullName>
    </submittedName>
</protein>
<reference evidence="1 2" key="1">
    <citation type="submission" date="2024-09" db="EMBL/GenBank/DDBJ databases">
        <authorList>
            <person name="Sun Q."/>
            <person name="Mori K."/>
        </authorList>
    </citation>
    <scope>NUCLEOTIDE SEQUENCE [LARGE SCALE GENOMIC DNA]</scope>
    <source>
        <strain evidence="1 2">JCM 13503</strain>
    </source>
</reference>
<dbReference type="RefSeq" id="WP_380004482.1">
    <property type="nucleotide sequence ID" value="NZ_JBHLYR010000005.1"/>
</dbReference>